<protein>
    <submittedName>
        <fullName evidence="4">Acyltransferase family protein</fullName>
        <ecNumber evidence="4">2.3.-.-</ecNumber>
    </submittedName>
</protein>
<feature type="transmembrane region" description="Helical" evidence="2">
    <location>
        <begin position="166"/>
        <end position="185"/>
    </location>
</feature>
<keyword evidence="2" id="KW-0812">Transmembrane</keyword>
<keyword evidence="2" id="KW-1133">Transmembrane helix</keyword>
<dbReference type="GO" id="GO:0016746">
    <property type="term" value="F:acyltransferase activity"/>
    <property type="evidence" value="ECO:0007669"/>
    <property type="project" value="UniProtKB-KW"/>
</dbReference>
<evidence type="ECO:0000256" key="1">
    <source>
        <dbReference type="SAM" id="MobiDB-lite"/>
    </source>
</evidence>
<dbReference type="PANTHER" id="PTHR23028">
    <property type="entry name" value="ACETYLTRANSFERASE"/>
    <property type="match status" value="1"/>
</dbReference>
<reference evidence="5" key="1">
    <citation type="journal article" date="2019" name="Int. J. Syst. Evol. Microbiol.">
        <title>The Global Catalogue of Microorganisms (GCM) 10K type strain sequencing project: providing services to taxonomists for standard genome sequencing and annotation.</title>
        <authorList>
            <consortium name="The Broad Institute Genomics Platform"/>
            <consortium name="The Broad Institute Genome Sequencing Center for Infectious Disease"/>
            <person name="Wu L."/>
            <person name="Ma J."/>
        </authorList>
    </citation>
    <scope>NUCLEOTIDE SEQUENCE [LARGE SCALE GENOMIC DNA]</scope>
    <source>
        <strain evidence="5">CGMCC 1.12471</strain>
    </source>
</reference>
<feature type="region of interest" description="Disordered" evidence="1">
    <location>
        <begin position="359"/>
        <end position="396"/>
    </location>
</feature>
<comment type="caution">
    <text evidence="4">The sequence shown here is derived from an EMBL/GenBank/DDBJ whole genome shotgun (WGS) entry which is preliminary data.</text>
</comment>
<dbReference type="InterPro" id="IPR002656">
    <property type="entry name" value="Acyl_transf_3_dom"/>
</dbReference>
<feature type="transmembrane region" description="Helical" evidence="2">
    <location>
        <begin position="205"/>
        <end position="224"/>
    </location>
</feature>
<proteinExistence type="predicted"/>
<evidence type="ECO:0000259" key="3">
    <source>
        <dbReference type="Pfam" id="PF01757"/>
    </source>
</evidence>
<name>A0ABW4LDN5_9MICO</name>
<keyword evidence="2" id="KW-0472">Membrane</keyword>
<dbReference type="RefSeq" id="WP_377932732.1">
    <property type="nucleotide sequence ID" value="NZ_JBHUEA010000005.1"/>
</dbReference>
<accession>A0ABW4LDN5</accession>
<feature type="transmembrane region" description="Helical" evidence="2">
    <location>
        <begin position="89"/>
        <end position="118"/>
    </location>
</feature>
<gene>
    <name evidence="4" type="ORF">ACFSBI_04750</name>
</gene>
<feature type="transmembrane region" description="Helical" evidence="2">
    <location>
        <begin position="50"/>
        <end position="68"/>
    </location>
</feature>
<dbReference type="EMBL" id="JBHUEA010000005">
    <property type="protein sequence ID" value="MFD1720850.1"/>
    <property type="molecule type" value="Genomic_DNA"/>
</dbReference>
<keyword evidence="5" id="KW-1185">Reference proteome</keyword>
<feature type="transmembrane region" description="Helical" evidence="2">
    <location>
        <begin position="260"/>
        <end position="279"/>
    </location>
</feature>
<sequence length="396" mass="43453">MSTSPPRERTRLDSLTGLRALAACAVFFGHIHGMLGGSIAAYTLPLSRQGYLGVSFFFILSGFVLTWSTRQEDSARSFYRRRFARVYPLHIVTWALAALLLPALGLQTGLAFGVLAGVPLLQAWVPDQRVFYAVNGVAWSLSAEAFFYLVFPLIRRRQFDLRQRTRWALLSGLFLMIVAVAAVAALHVPNAQIVGSDPSGRWLWFLYNFPPTRLLEFAVGCLLAASVRAGLRLPGFWRWFVIALAAYVICGVWPSTFARAALTLAPFCALLVAGASRDLAERPTFFARRRLVRLGEISFAFYLVHQILIHAFSARIPAISSPVIASSVLAAFLGAGWFLAWVLHRFVEVPAEVLLRGGRRSASAQGRRSPNSSASSSPRAADEGSVVVAEPTSRGR</sequence>
<feature type="transmembrane region" description="Helical" evidence="2">
    <location>
        <begin position="324"/>
        <end position="343"/>
    </location>
</feature>
<feature type="transmembrane region" description="Helical" evidence="2">
    <location>
        <begin position="20"/>
        <end position="44"/>
    </location>
</feature>
<evidence type="ECO:0000313" key="4">
    <source>
        <dbReference type="EMBL" id="MFD1720850.1"/>
    </source>
</evidence>
<feature type="transmembrane region" description="Helical" evidence="2">
    <location>
        <begin position="291"/>
        <end position="312"/>
    </location>
</feature>
<dbReference type="Proteomes" id="UP001597347">
    <property type="component" value="Unassembled WGS sequence"/>
</dbReference>
<keyword evidence="4" id="KW-0808">Transferase</keyword>
<dbReference type="InterPro" id="IPR050879">
    <property type="entry name" value="Acyltransferase_3"/>
</dbReference>
<evidence type="ECO:0000313" key="5">
    <source>
        <dbReference type="Proteomes" id="UP001597347"/>
    </source>
</evidence>
<feature type="compositionally biased region" description="Low complexity" evidence="1">
    <location>
        <begin position="360"/>
        <end position="379"/>
    </location>
</feature>
<evidence type="ECO:0000256" key="2">
    <source>
        <dbReference type="SAM" id="Phobius"/>
    </source>
</evidence>
<dbReference type="PANTHER" id="PTHR23028:SF53">
    <property type="entry name" value="ACYL_TRANSF_3 DOMAIN-CONTAINING PROTEIN"/>
    <property type="match status" value="1"/>
</dbReference>
<feature type="domain" description="Acyltransferase 3" evidence="3">
    <location>
        <begin position="13"/>
        <end position="339"/>
    </location>
</feature>
<dbReference type="EC" id="2.3.-.-" evidence="4"/>
<feature type="transmembrane region" description="Helical" evidence="2">
    <location>
        <begin position="130"/>
        <end position="154"/>
    </location>
</feature>
<keyword evidence="4" id="KW-0012">Acyltransferase</keyword>
<feature type="transmembrane region" description="Helical" evidence="2">
    <location>
        <begin position="236"/>
        <end position="254"/>
    </location>
</feature>
<dbReference type="Pfam" id="PF01757">
    <property type="entry name" value="Acyl_transf_3"/>
    <property type="match status" value="1"/>
</dbReference>
<organism evidence="4 5">
    <name type="scientific">Amnibacterium endophyticum</name>
    <dbReference type="NCBI Taxonomy" id="2109337"/>
    <lineage>
        <taxon>Bacteria</taxon>
        <taxon>Bacillati</taxon>
        <taxon>Actinomycetota</taxon>
        <taxon>Actinomycetes</taxon>
        <taxon>Micrococcales</taxon>
        <taxon>Microbacteriaceae</taxon>
        <taxon>Amnibacterium</taxon>
    </lineage>
</organism>